<dbReference type="AlphaFoldDB" id="A0A7Y9I3E6"/>
<proteinExistence type="predicted"/>
<evidence type="ECO:0000256" key="1">
    <source>
        <dbReference type="SAM" id="MobiDB-lite"/>
    </source>
</evidence>
<name>A0A7Y9I3E6_9ACTN</name>
<evidence type="ECO:0000313" key="3">
    <source>
        <dbReference type="Proteomes" id="UP000569914"/>
    </source>
</evidence>
<gene>
    <name evidence="2" type="ORF">BKA15_000816</name>
</gene>
<evidence type="ECO:0000313" key="2">
    <source>
        <dbReference type="EMBL" id="NYE69487.1"/>
    </source>
</evidence>
<accession>A0A7Y9I3E6</accession>
<comment type="caution">
    <text evidence="2">The sequence shown here is derived from an EMBL/GenBank/DDBJ whole genome shotgun (WGS) entry which is preliminary data.</text>
</comment>
<keyword evidence="3" id="KW-1185">Reference proteome</keyword>
<dbReference type="Proteomes" id="UP000569914">
    <property type="component" value="Unassembled WGS sequence"/>
</dbReference>
<sequence>MATDATFTTRRLAEQLRGWAAGLYGTEAAVELLIRAWAASCCPARGIRNEDSAVWFDPAGIDEPNHLSGGERRLPEVARSLASTRPVQLGDAVSGLGRHGLELIPAAIALPAVTSIPGRSSTTRACRPGSNRWPPCTRGPRRSIRVDHGQVERGCAARRRPRGDG</sequence>
<organism evidence="2 3">
    <name type="scientific">Microlunatus parietis</name>
    <dbReference type="NCBI Taxonomy" id="682979"/>
    <lineage>
        <taxon>Bacteria</taxon>
        <taxon>Bacillati</taxon>
        <taxon>Actinomycetota</taxon>
        <taxon>Actinomycetes</taxon>
        <taxon>Propionibacteriales</taxon>
        <taxon>Propionibacteriaceae</taxon>
        <taxon>Microlunatus</taxon>
    </lineage>
</organism>
<protein>
    <submittedName>
        <fullName evidence="2">Uncharacterized protein</fullName>
    </submittedName>
</protein>
<reference evidence="2 3" key="1">
    <citation type="submission" date="2020-07" db="EMBL/GenBank/DDBJ databases">
        <title>Sequencing the genomes of 1000 actinobacteria strains.</title>
        <authorList>
            <person name="Klenk H.-P."/>
        </authorList>
    </citation>
    <scope>NUCLEOTIDE SEQUENCE [LARGE SCALE GENOMIC DNA]</scope>
    <source>
        <strain evidence="2 3">DSM 22083</strain>
    </source>
</reference>
<feature type="region of interest" description="Disordered" evidence="1">
    <location>
        <begin position="119"/>
        <end position="142"/>
    </location>
</feature>
<dbReference type="EMBL" id="JACCBU010000001">
    <property type="protein sequence ID" value="NYE69487.1"/>
    <property type="molecule type" value="Genomic_DNA"/>
</dbReference>
<dbReference type="RefSeq" id="WP_218871057.1">
    <property type="nucleotide sequence ID" value="NZ_JACCBU010000001.1"/>
</dbReference>